<dbReference type="EMBL" id="PKMF04000424">
    <property type="protein sequence ID" value="KAK7832495.1"/>
    <property type="molecule type" value="Genomic_DNA"/>
</dbReference>
<feature type="domain" description="DC1" evidence="2">
    <location>
        <begin position="296"/>
        <end position="341"/>
    </location>
</feature>
<keyword evidence="1" id="KW-0677">Repeat</keyword>
<dbReference type="Pfam" id="PF03107">
    <property type="entry name" value="C1_2"/>
    <property type="match status" value="4"/>
</dbReference>
<accession>A0AAW0K180</accession>
<comment type="caution">
    <text evidence="3">The sequence shown here is derived from an EMBL/GenBank/DDBJ whole genome shotgun (WGS) entry which is preliminary data.</text>
</comment>
<dbReference type="InterPro" id="IPR046349">
    <property type="entry name" value="C1-like_sf"/>
</dbReference>
<evidence type="ECO:0000259" key="2">
    <source>
        <dbReference type="Pfam" id="PF03107"/>
    </source>
</evidence>
<feature type="domain" description="DC1" evidence="2">
    <location>
        <begin position="12"/>
        <end position="57"/>
    </location>
</feature>
<dbReference type="AlphaFoldDB" id="A0AAW0K180"/>
<dbReference type="InterPro" id="IPR004146">
    <property type="entry name" value="DC1"/>
</dbReference>
<evidence type="ECO:0000256" key="1">
    <source>
        <dbReference type="ARBA" id="ARBA00022737"/>
    </source>
</evidence>
<feature type="domain" description="DC1" evidence="2">
    <location>
        <begin position="421"/>
        <end position="471"/>
    </location>
</feature>
<organism evidence="3 4">
    <name type="scientific">Quercus suber</name>
    <name type="common">Cork oak</name>
    <dbReference type="NCBI Taxonomy" id="58331"/>
    <lineage>
        <taxon>Eukaryota</taxon>
        <taxon>Viridiplantae</taxon>
        <taxon>Streptophyta</taxon>
        <taxon>Embryophyta</taxon>
        <taxon>Tracheophyta</taxon>
        <taxon>Spermatophyta</taxon>
        <taxon>Magnoliopsida</taxon>
        <taxon>eudicotyledons</taxon>
        <taxon>Gunneridae</taxon>
        <taxon>Pentapetalae</taxon>
        <taxon>rosids</taxon>
        <taxon>fabids</taxon>
        <taxon>Fagales</taxon>
        <taxon>Fagaceae</taxon>
        <taxon>Quercus</taxon>
    </lineage>
</organism>
<dbReference type="PANTHER" id="PTHR46288">
    <property type="entry name" value="PHORBOL-ESTER/DAG-TYPE DOMAIN-CONTAINING PROTEIN"/>
    <property type="match status" value="1"/>
</dbReference>
<dbReference type="SUPFAM" id="SSF57889">
    <property type="entry name" value="Cysteine-rich domain"/>
    <property type="match status" value="8"/>
</dbReference>
<evidence type="ECO:0000313" key="4">
    <source>
        <dbReference type="Proteomes" id="UP000237347"/>
    </source>
</evidence>
<gene>
    <name evidence="3" type="ORF">CFP56_026509</name>
</gene>
<sequence length="938" mass="108425">MSSAKEQWIISPLHPAHRLTLQKAKDFRCDACFKTYFLLKDVYGCSECNFNLDLECAKISLATNEIEETAAIEEREDQYFIHGHILKLYKNIPDDRLECGICGGHCYIYAYCCSRCSLFLHRSCSSQKYLRVLDSLLHPQHPLTLLDKYVRPRNSSIEEKKCNACRKHIHDLAYACHLCRFYLHVECSVIKPPIKFQGHHHFIYFRENVKKNQLQCSACNQNVCESRAFTCLDCDFNLHLGCGPLPYIIQNKCHMDPLVLTISPVLEEDETDEFYCHFSLWSNHMSSAKEQWIISPLHPAHRLTLQKAKDFRCDACFKTYFLLKDVYGCSECNFNLDLECAKISLATNEIEETAAIEEREDQYFIHGHILKLYKNIPDDRLECGICGGHCYIYAYCCSRCSLFLHRSCSSQKYLRVLDSLLHPQHPLTLLDKYVRPRNSSIEEKKCNACRKHIHDLAYACHLCRFYLHVECSVIKPPIKFQGHHHFIYFRENVKKNQLQCSACNQNVCESRAFTCLDCDFNLHLGCGPLPYIIQNKCHMDPLVLTISPVLEEDETDEFYCHVCEEERDSQLPVYYCADCHFIAEIKCVYSQVASSLKGEHGHVELRNTLGGLPGNLISINEIEEILLRKNNEQVKPTSTLRDIVDSLSKEELNELSRVLAMETVSSEEDDDREYLNTSLLISVLAMETVTAEEGDNNEDREYFKTFWPFIKGFINFIKSQADGRKISEQLETFLKYSENDDLLSERAHMQFLKFLDCGKIIHKPWESQEEVVSVGDYMVPLRLVPILTHLLSKHEDVSAKSFLSPKVKLILLNILCECIYSMTNIKVVDITAELLQNWWTSFKILQFARFETSFAFNHLKRVAQACFALFVEKKEDFALDNIHKNIANHCEATKALEENRDRIKVAKSAKSSLIVEWSRDASVLKYRRAGTGLVTFSA</sequence>
<reference evidence="3 4" key="1">
    <citation type="journal article" date="2018" name="Sci. Data">
        <title>The draft genome sequence of cork oak.</title>
        <authorList>
            <person name="Ramos A.M."/>
            <person name="Usie A."/>
            <person name="Barbosa P."/>
            <person name="Barros P.M."/>
            <person name="Capote T."/>
            <person name="Chaves I."/>
            <person name="Simoes F."/>
            <person name="Abreu I."/>
            <person name="Carrasquinho I."/>
            <person name="Faro C."/>
            <person name="Guimaraes J.B."/>
            <person name="Mendonca D."/>
            <person name="Nobrega F."/>
            <person name="Rodrigues L."/>
            <person name="Saibo N.J.M."/>
            <person name="Varela M.C."/>
            <person name="Egas C."/>
            <person name="Matos J."/>
            <person name="Miguel C.M."/>
            <person name="Oliveira M.M."/>
            <person name="Ricardo C.P."/>
            <person name="Goncalves S."/>
        </authorList>
    </citation>
    <scope>NUCLEOTIDE SEQUENCE [LARGE SCALE GENOMIC DNA]</scope>
    <source>
        <strain evidence="4">cv. HL8</strain>
    </source>
</reference>
<proteinExistence type="predicted"/>
<name>A0AAW0K180_QUESU</name>
<feature type="domain" description="DC1" evidence="2">
    <location>
        <begin position="137"/>
        <end position="187"/>
    </location>
</feature>
<keyword evidence="4" id="KW-1185">Reference proteome</keyword>
<protein>
    <recommendedName>
        <fullName evidence="2">DC1 domain-containing protein</fullName>
    </recommendedName>
</protein>
<dbReference type="PANTHER" id="PTHR46288:SF85">
    <property type="entry name" value="DC1 DOMAIN-CONTAINING PROTEIN"/>
    <property type="match status" value="1"/>
</dbReference>
<dbReference type="Proteomes" id="UP000237347">
    <property type="component" value="Unassembled WGS sequence"/>
</dbReference>
<evidence type="ECO:0000313" key="3">
    <source>
        <dbReference type="EMBL" id="KAK7832495.1"/>
    </source>
</evidence>